<reference evidence="2 3" key="1">
    <citation type="journal article" date="2020" name="Insects">
        <title>Bacteria Belonging to Pseudomonas typographi sp. nov. from the Bark Beetle Ips typographus Have Genomic Potential to Aid in the Host Ecology.</title>
        <authorList>
            <person name="Peral-Aranega E."/>
            <person name="Saati-Santamaria Z."/>
            <person name="Kolarik M."/>
            <person name="Rivas R."/>
            <person name="Garcia-Fraile P."/>
        </authorList>
    </citation>
    <scope>NUCLEOTIDE SEQUENCE [LARGE SCALE GENOMIC DNA]</scope>
    <source>
        <strain evidence="2 3">CA3A</strain>
    </source>
</reference>
<gene>
    <name evidence="2" type="ORF">HAQ05_27790</name>
</gene>
<dbReference type="EMBL" id="JAAOCA010000089">
    <property type="protein sequence ID" value="MBD1602473.1"/>
    <property type="molecule type" value="Genomic_DNA"/>
</dbReference>
<evidence type="ECO:0000313" key="2">
    <source>
        <dbReference type="EMBL" id="MBD1602473.1"/>
    </source>
</evidence>
<organism evidence="2 3">
    <name type="scientific">Pseudomonas typographi</name>
    <dbReference type="NCBI Taxonomy" id="2715964"/>
    <lineage>
        <taxon>Bacteria</taxon>
        <taxon>Pseudomonadati</taxon>
        <taxon>Pseudomonadota</taxon>
        <taxon>Gammaproteobacteria</taxon>
        <taxon>Pseudomonadales</taxon>
        <taxon>Pseudomonadaceae</taxon>
        <taxon>Pseudomonas</taxon>
    </lineage>
</organism>
<comment type="caution">
    <text evidence="2">The sequence shown here is derived from an EMBL/GenBank/DDBJ whole genome shotgun (WGS) entry which is preliminary data.</text>
</comment>
<name>A0ABR7ZB14_9PSED</name>
<proteinExistence type="predicted"/>
<keyword evidence="3" id="KW-1185">Reference proteome</keyword>
<evidence type="ECO:0000256" key="1">
    <source>
        <dbReference type="SAM" id="MobiDB-lite"/>
    </source>
</evidence>
<feature type="region of interest" description="Disordered" evidence="1">
    <location>
        <begin position="85"/>
        <end position="106"/>
    </location>
</feature>
<dbReference type="Proteomes" id="UP000805841">
    <property type="component" value="Unassembled WGS sequence"/>
</dbReference>
<dbReference type="RefSeq" id="WP_190427563.1">
    <property type="nucleotide sequence ID" value="NZ_JAAOCA010000089.1"/>
</dbReference>
<sequence>MRIKLSPVRRDDAISVVKAGDVLTINGDVFDFSVIPDGATLPAAAVSSEWVCGDVSRTDGELTLTLILPHGYPYSQEQAFPADITDPADGDIALPQAPTTEEVANG</sequence>
<accession>A0ABR7ZB14</accession>
<evidence type="ECO:0008006" key="4">
    <source>
        <dbReference type="Google" id="ProtNLM"/>
    </source>
</evidence>
<protein>
    <recommendedName>
        <fullName evidence="4">Phage protein</fullName>
    </recommendedName>
</protein>
<evidence type="ECO:0000313" key="3">
    <source>
        <dbReference type="Proteomes" id="UP000805841"/>
    </source>
</evidence>